<protein>
    <recommendedName>
        <fullName evidence="4">Nickel/cobalt transporter regulator</fullName>
    </recommendedName>
</protein>
<evidence type="ECO:0000313" key="2">
    <source>
        <dbReference type="EMBL" id="TDR85180.1"/>
    </source>
</evidence>
<comment type="caution">
    <text evidence="2">The sequence shown here is derived from an EMBL/GenBank/DDBJ whole genome shotgun (WGS) entry which is preliminary data.</text>
</comment>
<proteinExistence type="predicted"/>
<evidence type="ECO:0008006" key="4">
    <source>
        <dbReference type="Google" id="ProtNLM"/>
    </source>
</evidence>
<evidence type="ECO:0000313" key="3">
    <source>
        <dbReference type="Proteomes" id="UP000295122"/>
    </source>
</evidence>
<keyword evidence="1" id="KW-0732">Signal</keyword>
<name>A0A4R7BIM9_9HYPH</name>
<dbReference type="Proteomes" id="UP000295122">
    <property type="component" value="Unassembled WGS sequence"/>
</dbReference>
<dbReference type="EMBL" id="SNZR01000018">
    <property type="protein sequence ID" value="TDR85180.1"/>
    <property type="molecule type" value="Genomic_DNA"/>
</dbReference>
<evidence type="ECO:0000256" key="1">
    <source>
        <dbReference type="SAM" id="SignalP"/>
    </source>
</evidence>
<dbReference type="RefSeq" id="WP_133774789.1">
    <property type="nucleotide sequence ID" value="NZ_SNZR01000018.1"/>
</dbReference>
<feature type="signal peptide" evidence="1">
    <location>
        <begin position="1"/>
        <end position="27"/>
    </location>
</feature>
<accession>A0A4R7BIM9</accession>
<sequence>MRTLLVSAAVAAAFLVQAMLAASPALADAPPAGYRGHARPAPAYHRPSRLGHAPVRRHHRRYAASGRGYAIGPSYGGLPPFYPGEGAAASHLQGAPVMMTLYREAYIGRGLIYNTPPQTSAPRGPVLSVRY</sequence>
<dbReference type="AlphaFoldDB" id="A0A4R7BIM9"/>
<reference evidence="2 3" key="1">
    <citation type="submission" date="2019-03" db="EMBL/GenBank/DDBJ databases">
        <title>Genomic Encyclopedia of Type Strains, Phase IV (KMG-IV): sequencing the most valuable type-strain genomes for metagenomic binning, comparative biology and taxonomic classification.</title>
        <authorList>
            <person name="Goeker M."/>
        </authorList>
    </citation>
    <scope>NUCLEOTIDE SEQUENCE [LARGE SCALE GENOMIC DNA]</scope>
    <source>
        <strain evidence="2 3">DSM 25903</strain>
    </source>
</reference>
<keyword evidence="3" id="KW-1185">Reference proteome</keyword>
<gene>
    <name evidence="2" type="ORF">EV668_4724</name>
</gene>
<feature type="chain" id="PRO_5020596472" description="Nickel/cobalt transporter regulator" evidence="1">
    <location>
        <begin position="28"/>
        <end position="131"/>
    </location>
</feature>
<organism evidence="2 3">
    <name type="scientific">Enterovirga rhinocerotis</name>
    <dbReference type="NCBI Taxonomy" id="1339210"/>
    <lineage>
        <taxon>Bacteria</taxon>
        <taxon>Pseudomonadati</taxon>
        <taxon>Pseudomonadota</taxon>
        <taxon>Alphaproteobacteria</taxon>
        <taxon>Hyphomicrobiales</taxon>
        <taxon>Methylobacteriaceae</taxon>
        <taxon>Enterovirga</taxon>
    </lineage>
</organism>